<comment type="caution">
    <text evidence="1">The sequence shown here is derived from an EMBL/GenBank/DDBJ whole genome shotgun (WGS) entry which is preliminary data.</text>
</comment>
<organism evidence="1 2">
    <name type="scientific">Pseudocohnilembus persalinus</name>
    <name type="common">Ciliate</name>
    <dbReference type="NCBI Taxonomy" id="266149"/>
    <lineage>
        <taxon>Eukaryota</taxon>
        <taxon>Sar</taxon>
        <taxon>Alveolata</taxon>
        <taxon>Ciliophora</taxon>
        <taxon>Intramacronucleata</taxon>
        <taxon>Oligohymenophorea</taxon>
        <taxon>Scuticociliatia</taxon>
        <taxon>Philasterida</taxon>
        <taxon>Pseudocohnilembidae</taxon>
        <taxon>Pseudocohnilembus</taxon>
    </lineage>
</organism>
<sequence length="352" mass="41508">MYNTNRYGKFQINTNQRSKQIKQEHQQENQQQKEKDVNKFDKKCQIHKQEDIKIVCLHIECQFESRLLCIKCMMGPHHEHYDVFTLIEEVLNYGSENPLVLDIAQFNQKIKEFLQNEKDDNSEEEVYKQFEKQLEILGQFPRVQSSDDPQVQDKMAQILILINSLYQQNLKFVNVIGLNSECVVVEKDDESETGAVILENQINFKGLKDQLTYVISQEFNAQQKISMKIKIKDNDNRKYIFMGSGNSFDIQSQIQNSKFESKSNGKWVGNQIDSIICIQIMIRDNLFMIYDINGQSVVENTKQLIDLENQEQENEQQWVLVMGTQYEHNFKVEILEFVVEEDEQESFQQITE</sequence>
<evidence type="ECO:0000313" key="2">
    <source>
        <dbReference type="Proteomes" id="UP000054937"/>
    </source>
</evidence>
<evidence type="ECO:0000313" key="1">
    <source>
        <dbReference type="EMBL" id="KRX08527.1"/>
    </source>
</evidence>
<dbReference type="EMBL" id="LDAU01000063">
    <property type="protein sequence ID" value="KRX08527.1"/>
    <property type="molecule type" value="Genomic_DNA"/>
</dbReference>
<dbReference type="AlphaFoldDB" id="A0A0V0R1Y8"/>
<keyword evidence="2" id="KW-1185">Reference proteome</keyword>
<dbReference type="SUPFAM" id="SSF57845">
    <property type="entry name" value="B-box zinc-binding domain"/>
    <property type="match status" value="1"/>
</dbReference>
<accession>A0A0V0R1Y8</accession>
<reference evidence="1 2" key="1">
    <citation type="journal article" date="2015" name="Sci. Rep.">
        <title>Genome of the facultative scuticociliatosis pathogen Pseudocohnilembus persalinus provides insight into its virulence through horizontal gene transfer.</title>
        <authorList>
            <person name="Xiong J."/>
            <person name="Wang G."/>
            <person name="Cheng J."/>
            <person name="Tian M."/>
            <person name="Pan X."/>
            <person name="Warren A."/>
            <person name="Jiang C."/>
            <person name="Yuan D."/>
            <person name="Miao W."/>
        </authorList>
    </citation>
    <scope>NUCLEOTIDE SEQUENCE [LARGE SCALE GENOMIC DNA]</scope>
    <source>
        <strain evidence="1">36N120E</strain>
    </source>
</reference>
<protein>
    <submittedName>
        <fullName evidence="1">Uncharacterized protein</fullName>
    </submittedName>
</protein>
<proteinExistence type="predicted"/>
<name>A0A0V0R1Y8_PSEPJ</name>
<dbReference type="InParanoid" id="A0A0V0R1Y8"/>
<gene>
    <name evidence="1" type="ORF">PPERSA_13008</name>
</gene>
<dbReference type="Proteomes" id="UP000054937">
    <property type="component" value="Unassembled WGS sequence"/>
</dbReference>